<comment type="caution">
    <text evidence="3">The sequence shown here is derived from an EMBL/GenBank/DDBJ whole genome shotgun (WGS) entry which is preliminary data.</text>
</comment>
<accession>A0A9W8K240</accession>
<evidence type="ECO:0000313" key="4">
    <source>
        <dbReference type="Proteomes" id="UP001148786"/>
    </source>
</evidence>
<name>A0A9W8K240_9AGAR</name>
<proteinExistence type="predicted"/>
<evidence type="ECO:0000256" key="1">
    <source>
        <dbReference type="SAM" id="Coils"/>
    </source>
</evidence>
<feature type="coiled-coil region" evidence="1">
    <location>
        <begin position="28"/>
        <end position="80"/>
    </location>
</feature>
<dbReference type="AlphaFoldDB" id="A0A9W8K240"/>
<feature type="compositionally biased region" description="Basic and acidic residues" evidence="2">
    <location>
        <begin position="120"/>
        <end position="134"/>
    </location>
</feature>
<gene>
    <name evidence="3" type="ORF">NLJ89_g4788</name>
</gene>
<evidence type="ECO:0000313" key="3">
    <source>
        <dbReference type="EMBL" id="KAJ3510249.1"/>
    </source>
</evidence>
<organism evidence="3 4">
    <name type="scientific">Agrocybe chaxingu</name>
    <dbReference type="NCBI Taxonomy" id="84603"/>
    <lineage>
        <taxon>Eukaryota</taxon>
        <taxon>Fungi</taxon>
        <taxon>Dikarya</taxon>
        <taxon>Basidiomycota</taxon>
        <taxon>Agaricomycotina</taxon>
        <taxon>Agaricomycetes</taxon>
        <taxon>Agaricomycetidae</taxon>
        <taxon>Agaricales</taxon>
        <taxon>Agaricineae</taxon>
        <taxon>Strophariaceae</taxon>
        <taxon>Agrocybe</taxon>
    </lineage>
</organism>
<feature type="compositionally biased region" description="Basic and acidic residues" evidence="2">
    <location>
        <begin position="176"/>
        <end position="186"/>
    </location>
</feature>
<evidence type="ECO:0000256" key="2">
    <source>
        <dbReference type="SAM" id="MobiDB-lite"/>
    </source>
</evidence>
<feature type="region of interest" description="Disordered" evidence="2">
    <location>
        <begin position="87"/>
        <end position="220"/>
    </location>
</feature>
<feature type="compositionally biased region" description="Polar residues" evidence="2">
    <location>
        <begin position="87"/>
        <end position="101"/>
    </location>
</feature>
<dbReference type="Proteomes" id="UP001148786">
    <property type="component" value="Unassembled WGS sequence"/>
</dbReference>
<keyword evidence="4" id="KW-1185">Reference proteome</keyword>
<keyword evidence="1" id="KW-0175">Coiled coil</keyword>
<reference evidence="3" key="1">
    <citation type="submission" date="2022-07" db="EMBL/GenBank/DDBJ databases">
        <title>Genome Sequence of Agrocybe chaxingu.</title>
        <authorList>
            <person name="Buettner E."/>
        </authorList>
    </citation>
    <scope>NUCLEOTIDE SEQUENCE</scope>
    <source>
        <strain evidence="3">MP-N11</strain>
    </source>
</reference>
<feature type="compositionally biased region" description="Polar residues" evidence="2">
    <location>
        <begin position="135"/>
        <end position="144"/>
    </location>
</feature>
<protein>
    <submittedName>
        <fullName evidence="3">Uncharacterized protein</fullName>
    </submittedName>
</protein>
<feature type="compositionally biased region" description="Polar residues" evidence="2">
    <location>
        <begin position="194"/>
        <end position="206"/>
    </location>
</feature>
<dbReference type="EMBL" id="JANKHO010000413">
    <property type="protein sequence ID" value="KAJ3510249.1"/>
    <property type="molecule type" value="Genomic_DNA"/>
</dbReference>
<sequence length="250" mass="27238">MASSASASGSSSRTYVDLTDDEFVGEIQARLRAELADNLKEMNRLRSQIRDLQSDNTVLLLELKETKDELKETRALLGQAVVTATRQKESSNVASRASTRSVPPPQPMRIRSPSIEVSDCAEKGKEKSTVEDTRPSTSKSTKCLSPNADVPPRNTAVKLEQSSTKRPLEVNPNAKKRPESSKRAKAEPVACAKEQSTSNSADTSGIQKAEGISHQAQGKAPIVPKPELKAEPKIILDLVSHHLHARRHCT</sequence>